<keyword evidence="1" id="KW-1133">Transmembrane helix</keyword>
<dbReference type="InterPro" id="IPR052728">
    <property type="entry name" value="O2_lipid_transport_reg"/>
</dbReference>
<proteinExistence type="predicted"/>
<feature type="transmembrane region" description="Helical" evidence="1">
    <location>
        <begin position="365"/>
        <end position="384"/>
    </location>
</feature>
<dbReference type="Pfam" id="PF01757">
    <property type="entry name" value="Acyl_transf_3"/>
    <property type="match status" value="1"/>
</dbReference>
<dbReference type="AlphaFoldDB" id="A0A9J6DNE0"/>
<feature type="transmembrane region" description="Helical" evidence="1">
    <location>
        <begin position="273"/>
        <end position="290"/>
    </location>
</feature>
<keyword evidence="1" id="KW-0472">Membrane</keyword>
<feature type="transmembrane region" description="Helical" evidence="1">
    <location>
        <begin position="543"/>
        <end position="568"/>
    </location>
</feature>
<keyword evidence="4" id="KW-1185">Reference proteome</keyword>
<dbReference type="SMART" id="SM00703">
    <property type="entry name" value="NRF"/>
    <property type="match status" value="1"/>
</dbReference>
<comment type="caution">
    <text evidence="3">The sequence shown here is derived from an EMBL/GenBank/DDBJ whole genome shotgun (WGS) entry which is preliminary data.</text>
</comment>
<accession>A0A9J6DNE0</accession>
<reference evidence="3" key="1">
    <citation type="journal article" date="2020" name="Cell">
        <title>Large-Scale Comparative Analyses of Tick Genomes Elucidate Their Genetic Diversity and Vector Capacities.</title>
        <authorList>
            <consortium name="Tick Genome and Microbiome Consortium (TIGMIC)"/>
            <person name="Jia N."/>
            <person name="Wang J."/>
            <person name="Shi W."/>
            <person name="Du L."/>
            <person name="Sun Y."/>
            <person name="Zhan W."/>
            <person name="Jiang J.F."/>
            <person name="Wang Q."/>
            <person name="Zhang B."/>
            <person name="Ji P."/>
            <person name="Bell-Sakyi L."/>
            <person name="Cui X.M."/>
            <person name="Yuan T.T."/>
            <person name="Jiang B.G."/>
            <person name="Yang W.F."/>
            <person name="Lam T.T."/>
            <person name="Chang Q.C."/>
            <person name="Ding S.J."/>
            <person name="Wang X.J."/>
            <person name="Zhu J.G."/>
            <person name="Ruan X.D."/>
            <person name="Zhao L."/>
            <person name="Wei J.T."/>
            <person name="Ye R.Z."/>
            <person name="Que T.C."/>
            <person name="Du C.H."/>
            <person name="Zhou Y.H."/>
            <person name="Cheng J.X."/>
            <person name="Dai P.F."/>
            <person name="Guo W.B."/>
            <person name="Han X.H."/>
            <person name="Huang E.J."/>
            <person name="Li L.F."/>
            <person name="Wei W."/>
            <person name="Gao Y.C."/>
            <person name="Liu J.Z."/>
            <person name="Shao H.Z."/>
            <person name="Wang X."/>
            <person name="Wang C.C."/>
            <person name="Yang T.C."/>
            <person name="Huo Q.B."/>
            <person name="Li W."/>
            <person name="Chen H.Y."/>
            <person name="Chen S.E."/>
            <person name="Zhou L.G."/>
            <person name="Ni X.B."/>
            <person name="Tian J.H."/>
            <person name="Sheng Y."/>
            <person name="Liu T."/>
            <person name="Pan Y.S."/>
            <person name="Xia L.Y."/>
            <person name="Li J."/>
            <person name="Zhao F."/>
            <person name="Cao W.C."/>
        </authorList>
    </citation>
    <scope>NUCLEOTIDE SEQUENCE</scope>
    <source>
        <strain evidence="3">Rmic-2018</strain>
    </source>
</reference>
<gene>
    <name evidence="3" type="ORF">HPB51_014756</name>
</gene>
<name>A0A9J6DNE0_RHIMP</name>
<keyword evidence="1" id="KW-0812">Transmembrane</keyword>
<feature type="transmembrane region" description="Helical" evidence="1">
    <location>
        <begin position="404"/>
        <end position="427"/>
    </location>
</feature>
<feature type="transmembrane region" description="Helical" evidence="1">
    <location>
        <begin position="472"/>
        <end position="492"/>
    </location>
</feature>
<feature type="domain" description="Nose resistant-to-fluoxetine protein N-terminal" evidence="2">
    <location>
        <begin position="24"/>
        <end position="157"/>
    </location>
</feature>
<dbReference type="Pfam" id="PF20146">
    <property type="entry name" value="NRF"/>
    <property type="match status" value="1"/>
</dbReference>
<evidence type="ECO:0000256" key="1">
    <source>
        <dbReference type="SAM" id="Phobius"/>
    </source>
</evidence>
<organism evidence="3 4">
    <name type="scientific">Rhipicephalus microplus</name>
    <name type="common">Cattle tick</name>
    <name type="synonym">Boophilus microplus</name>
    <dbReference type="NCBI Taxonomy" id="6941"/>
    <lineage>
        <taxon>Eukaryota</taxon>
        <taxon>Metazoa</taxon>
        <taxon>Ecdysozoa</taxon>
        <taxon>Arthropoda</taxon>
        <taxon>Chelicerata</taxon>
        <taxon>Arachnida</taxon>
        <taxon>Acari</taxon>
        <taxon>Parasitiformes</taxon>
        <taxon>Ixodida</taxon>
        <taxon>Ixodoidea</taxon>
        <taxon>Ixodidae</taxon>
        <taxon>Rhipicephalinae</taxon>
        <taxon>Rhipicephalus</taxon>
        <taxon>Boophilus</taxon>
    </lineage>
</organism>
<dbReference type="VEuPathDB" id="VectorBase:LOC119171801"/>
<reference evidence="3" key="2">
    <citation type="submission" date="2021-09" db="EMBL/GenBank/DDBJ databases">
        <authorList>
            <person name="Jia N."/>
            <person name="Wang J."/>
            <person name="Shi W."/>
            <person name="Du L."/>
            <person name="Sun Y."/>
            <person name="Zhan W."/>
            <person name="Jiang J."/>
            <person name="Wang Q."/>
            <person name="Zhang B."/>
            <person name="Ji P."/>
            <person name="Sakyi L.B."/>
            <person name="Cui X."/>
            <person name="Yuan T."/>
            <person name="Jiang B."/>
            <person name="Yang W."/>
            <person name="Lam T.T.-Y."/>
            <person name="Chang Q."/>
            <person name="Ding S."/>
            <person name="Wang X."/>
            <person name="Zhu J."/>
            <person name="Ruan X."/>
            <person name="Zhao L."/>
            <person name="Wei J."/>
            <person name="Que T."/>
            <person name="Du C."/>
            <person name="Cheng J."/>
            <person name="Dai P."/>
            <person name="Han X."/>
            <person name="Huang E."/>
            <person name="Gao Y."/>
            <person name="Liu J."/>
            <person name="Shao H."/>
            <person name="Ye R."/>
            <person name="Li L."/>
            <person name="Wei W."/>
            <person name="Wang X."/>
            <person name="Wang C."/>
            <person name="Huo Q."/>
            <person name="Li W."/>
            <person name="Guo W."/>
            <person name="Chen H."/>
            <person name="Chen S."/>
            <person name="Zhou L."/>
            <person name="Zhou L."/>
            <person name="Ni X."/>
            <person name="Tian J."/>
            <person name="Zhou Y."/>
            <person name="Sheng Y."/>
            <person name="Liu T."/>
            <person name="Pan Y."/>
            <person name="Xia L."/>
            <person name="Li J."/>
            <person name="Zhao F."/>
            <person name="Cao W."/>
        </authorList>
    </citation>
    <scope>NUCLEOTIDE SEQUENCE</scope>
    <source>
        <strain evidence="3">Rmic-2018</strain>
        <tissue evidence="3">Larvae</tissue>
    </source>
</reference>
<dbReference type="PANTHER" id="PTHR11161:SF0">
    <property type="entry name" value="O-ACYLTRANSFERASE LIKE PROTEIN"/>
    <property type="match status" value="1"/>
</dbReference>
<dbReference type="EMBL" id="JABSTU010000008">
    <property type="protein sequence ID" value="KAH8023507.1"/>
    <property type="molecule type" value="Genomic_DNA"/>
</dbReference>
<protein>
    <recommendedName>
        <fullName evidence="2">Nose resistant-to-fluoxetine protein N-terminal domain-containing protein</fullName>
    </recommendedName>
</protein>
<feature type="transmembrane region" description="Helical" evidence="1">
    <location>
        <begin position="439"/>
        <end position="460"/>
    </location>
</feature>
<evidence type="ECO:0000313" key="3">
    <source>
        <dbReference type="EMBL" id="KAH8023507.1"/>
    </source>
</evidence>
<evidence type="ECO:0000259" key="2">
    <source>
        <dbReference type="SMART" id="SM00703"/>
    </source>
</evidence>
<feature type="transmembrane region" description="Helical" evidence="1">
    <location>
        <begin position="335"/>
        <end position="353"/>
    </location>
</feature>
<dbReference type="Proteomes" id="UP000821866">
    <property type="component" value="Chromosome 6"/>
</dbReference>
<dbReference type="PANTHER" id="PTHR11161">
    <property type="entry name" value="O-ACYLTRANSFERASE"/>
    <property type="match status" value="1"/>
</dbReference>
<dbReference type="InterPro" id="IPR002656">
    <property type="entry name" value="Acyl_transf_3_dom"/>
</dbReference>
<dbReference type="InterPro" id="IPR006621">
    <property type="entry name" value="Nose-resist-to-fluoxetine_N"/>
</dbReference>
<evidence type="ECO:0000313" key="4">
    <source>
        <dbReference type="Proteomes" id="UP000821866"/>
    </source>
</evidence>
<feature type="transmembrane region" description="Helical" evidence="1">
    <location>
        <begin position="169"/>
        <end position="191"/>
    </location>
</feature>
<dbReference type="GO" id="GO:0016747">
    <property type="term" value="F:acyltransferase activity, transferring groups other than amino-acyl groups"/>
    <property type="evidence" value="ECO:0007669"/>
    <property type="project" value="InterPro"/>
</dbReference>
<sequence>MKAEQWDPILHRLNASAGKKEDANAQCRADMRRFIDAIVHRQLAGLQLLDSQGSMPTGILHGALSDMGSHKECFAAEILDEKGNVIARKFCALYVYNSEPLPNFPDIIAKERSNAKTFAFLQSAVKVGACIPSSCSEDDIKIILNEGDWELSTFVSACDHNVPPDEPSVFVILTLAAFVTAVVLATALDVLHRQKLALADQAAADADFGSFLARLQTLSLLRTTRETFCVDASGSGKGAKLDVFNGLRVVGLVWRSPEENGKTSWLSMVLHRYLRLFPLVIVTSCFHHLMPVSGYGPLWATFGELRKRAFPENWPFYVAGMLNYLDLDKICSPQHWYTGMDFQVFTITLYFAYRLKRQASGSKRSLLIIMGLSTLITYVQNHMLELTPGLLYYTPLGRHKYAGSVYYMPYTHIPSYCIGVLAGYYYTKQPSRRLSRRKVAILWVAALAAITMSLCGTILWTGVEQPSQAVTAVYAATTRIFYCGGLAWLMYACLTDRGGFLTDALAWPGWAPISRLSYSIYIIHDFMLYYQWVAFPSRVNGGYYFMMTVVAGNCVGSFAMAFVLHAFFERPINLMATLLEERCLPGRRTVARDALAASEQENGVVIPKRTTTVRGRNDRTKRL</sequence>